<dbReference type="InterPro" id="IPR041492">
    <property type="entry name" value="HAD_2"/>
</dbReference>
<dbReference type="NCBIfam" id="TIGR01662">
    <property type="entry name" value="HAD-SF-IIIA"/>
    <property type="match status" value="1"/>
</dbReference>
<gene>
    <name evidence="1" type="primary">gph_1</name>
    <name evidence="3" type="ORF">DW833_05275</name>
    <name evidence="2" type="ORF">DW972_10325</name>
    <name evidence="1" type="ORF">ERS852578_00241</name>
</gene>
<dbReference type="InterPro" id="IPR023198">
    <property type="entry name" value="PGP-like_dom2"/>
</dbReference>
<reference evidence="1 4" key="1">
    <citation type="submission" date="2015-09" db="EMBL/GenBank/DDBJ databases">
        <authorList>
            <consortium name="Pathogen Informatics"/>
        </authorList>
    </citation>
    <scope>NUCLEOTIDE SEQUENCE [LARGE SCALE GENOMIC DNA]</scope>
    <source>
        <strain evidence="1 4">2789STDY5834966</strain>
    </source>
</reference>
<dbReference type="Gene3D" id="1.10.150.240">
    <property type="entry name" value="Putative phosphatase, domain 2"/>
    <property type="match status" value="1"/>
</dbReference>
<evidence type="ECO:0000313" key="5">
    <source>
        <dbReference type="Proteomes" id="UP000284621"/>
    </source>
</evidence>
<reference evidence="5 6" key="2">
    <citation type="submission" date="2018-08" db="EMBL/GenBank/DDBJ databases">
        <title>A genome reference for cultivated species of the human gut microbiota.</title>
        <authorList>
            <person name="Zou Y."/>
            <person name="Xue W."/>
            <person name="Luo G."/>
        </authorList>
    </citation>
    <scope>NUCLEOTIDE SEQUENCE [LARGE SCALE GENOMIC DNA]</scope>
    <source>
        <strain evidence="3 5">AM34-3LB</strain>
        <strain evidence="2 6">AM48-23BH</strain>
    </source>
</reference>
<dbReference type="SFLD" id="SFLDS00003">
    <property type="entry name" value="Haloacid_Dehalogenase"/>
    <property type="match status" value="1"/>
</dbReference>
<dbReference type="Gene3D" id="3.40.50.1000">
    <property type="entry name" value="HAD superfamily/HAD-like"/>
    <property type="match status" value="1"/>
</dbReference>
<dbReference type="InterPro" id="IPR036412">
    <property type="entry name" value="HAD-like_sf"/>
</dbReference>
<dbReference type="EMBL" id="CYYC01000002">
    <property type="protein sequence ID" value="CUM78863.1"/>
    <property type="molecule type" value="Genomic_DNA"/>
</dbReference>
<dbReference type="InterPro" id="IPR006549">
    <property type="entry name" value="HAD-SF_hydro_IIIA"/>
</dbReference>
<dbReference type="SFLD" id="SFLDG01129">
    <property type="entry name" value="C1.5:_HAD__Beta-PGM__Phosphata"/>
    <property type="match status" value="1"/>
</dbReference>
<dbReference type="NCBIfam" id="TIGR01549">
    <property type="entry name" value="HAD-SF-IA-v1"/>
    <property type="match status" value="1"/>
</dbReference>
<dbReference type="EMBL" id="QSEP01000068">
    <property type="protein sequence ID" value="RGZ81473.1"/>
    <property type="molecule type" value="Genomic_DNA"/>
</dbReference>
<dbReference type="EMBL" id="QSID01000005">
    <property type="protein sequence ID" value="RHC66068.1"/>
    <property type="molecule type" value="Genomic_DNA"/>
</dbReference>
<dbReference type="Proteomes" id="UP000286561">
    <property type="component" value="Unassembled WGS sequence"/>
</dbReference>
<dbReference type="InterPro" id="IPR050155">
    <property type="entry name" value="HAD-like_hydrolase_sf"/>
</dbReference>
<dbReference type="SUPFAM" id="SSF56784">
    <property type="entry name" value="HAD-like"/>
    <property type="match status" value="1"/>
</dbReference>
<evidence type="ECO:0000313" key="4">
    <source>
        <dbReference type="Proteomes" id="UP000095390"/>
    </source>
</evidence>
<dbReference type="GO" id="GO:0005829">
    <property type="term" value="C:cytosol"/>
    <property type="evidence" value="ECO:0007669"/>
    <property type="project" value="TreeGrafter"/>
</dbReference>
<dbReference type="Proteomes" id="UP000095390">
    <property type="component" value="Unassembled WGS sequence"/>
</dbReference>
<dbReference type="InterPro" id="IPR023214">
    <property type="entry name" value="HAD_sf"/>
</dbReference>
<dbReference type="PANTHER" id="PTHR43434">
    <property type="entry name" value="PHOSPHOGLYCOLATE PHOSPHATASE"/>
    <property type="match status" value="1"/>
</dbReference>
<evidence type="ECO:0000313" key="1">
    <source>
        <dbReference type="EMBL" id="CUM78863.1"/>
    </source>
</evidence>
<evidence type="ECO:0000313" key="6">
    <source>
        <dbReference type="Proteomes" id="UP000286561"/>
    </source>
</evidence>
<evidence type="ECO:0000313" key="2">
    <source>
        <dbReference type="EMBL" id="RGZ81473.1"/>
    </source>
</evidence>
<evidence type="ECO:0000313" key="3">
    <source>
        <dbReference type="EMBL" id="RHC66068.1"/>
    </source>
</evidence>
<organism evidence="1 4">
    <name type="scientific">Anaerobutyricum hallii</name>
    <dbReference type="NCBI Taxonomy" id="39488"/>
    <lineage>
        <taxon>Bacteria</taxon>
        <taxon>Bacillati</taxon>
        <taxon>Bacillota</taxon>
        <taxon>Clostridia</taxon>
        <taxon>Lachnospirales</taxon>
        <taxon>Lachnospiraceae</taxon>
        <taxon>Anaerobutyricum</taxon>
    </lineage>
</organism>
<dbReference type="AlphaFoldDB" id="A0A173RLN7"/>
<sequence>MNKKDTVVFDLDGTLLDTLEDLKNSVNYAMTQCGYPEHTLDEVRRYVGNGILLLMQRAIPGGKDDPNFDKAFTLFKEHYGKHCNDTTKPYAGIMELLHTLKENNIKIAIVSNKADFAVKELNAIYFKDLILVAIGEKESEGIRKKPAPDTVIEALKQLGSTAENSVYIGDSDVDIETARNSGMDEILCDWGFRGEEFLKQHGAKIIIKKPDEILSLIGIE</sequence>
<dbReference type="SFLD" id="SFLDG01135">
    <property type="entry name" value="C1.5.6:_HAD__Beta-PGM__Phospha"/>
    <property type="match status" value="1"/>
</dbReference>
<name>A0A173RLN7_9FIRM</name>
<keyword evidence="1" id="KW-0378">Hydrolase</keyword>
<proteinExistence type="predicted"/>
<dbReference type="EC" id="3.1.3.18" evidence="1"/>
<accession>A0A173RLN7</accession>
<dbReference type="GO" id="GO:0008967">
    <property type="term" value="F:phosphoglycolate phosphatase activity"/>
    <property type="evidence" value="ECO:0007669"/>
    <property type="project" value="UniProtKB-EC"/>
</dbReference>
<keyword evidence="5" id="KW-1185">Reference proteome</keyword>
<dbReference type="RefSeq" id="WP_055182105.1">
    <property type="nucleotide sequence ID" value="NZ_CABJFJ010000005.1"/>
</dbReference>
<dbReference type="GO" id="GO:0006281">
    <property type="term" value="P:DNA repair"/>
    <property type="evidence" value="ECO:0007669"/>
    <property type="project" value="TreeGrafter"/>
</dbReference>
<protein>
    <submittedName>
        <fullName evidence="2">HAD-IIIA family hydrolase</fullName>
    </submittedName>
    <submittedName>
        <fullName evidence="1">Phosphoglycolate phosphatase</fullName>
        <ecNumber evidence="1">3.1.3.18</ecNumber>
    </submittedName>
</protein>
<dbReference type="InterPro" id="IPR006439">
    <property type="entry name" value="HAD-SF_hydro_IA"/>
</dbReference>
<dbReference type="Pfam" id="PF13419">
    <property type="entry name" value="HAD_2"/>
    <property type="match status" value="1"/>
</dbReference>
<dbReference type="PANTHER" id="PTHR43434:SF1">
    <property type="entry name" value="PHOSPHOGLYCOLATE PHOSPHATASE"/>
    <property type="match status" value="1"/>
</dbReference>
<dbReference type="OrthoDB" id="9807630at2"/>
<dbReference type="Proteomes" id="UP000284621">
    <property type="component" value="Unassembled WGS sequence"/>
</dbReference>